<feature type="domain" description="Alpha/beta hydrolase fold-3" evidence="2">
    <location>
        <begin position="29"/>
        <end position="75"/>
    </location>
</feature>
<evidence type="ECO:0000313" key="4">
    <source>
        <dbReference type="Proteomes" id="UP001596972"/>
    </source>
</evidence>
<evidence type="ECO:0000259" key="2">
    <source>
        <dbReference type="Pfam" id="PF07859"/>
    </source>
</evidence>
<name>A0ABW3ESY8_9ACTN</name>
<dbReference type="SUPFAM" id="SSF53474">
    <property type="entry name" value="alpha/beta-Hydrolases"/>
    <property type="match status" value="1"/>
</dbReference>
<dbReference type="InterPro" id="IPR013094">
    <property type="entry name" value="AB_hydrolase_3"/>
</dbReference>
<dbReference type="EMBL" id="JBHTJA010000052">
    <property type="protein sequence ID" value="MFD0903327.1"/>
    <property type="molecule type" value="Genomic_DNA"/>
</dbReference>
<gene>
    <name evidence="3" type="ORF">ACFQ11_23245</name>
</gene>
<dbReference type="Proteomes" id="UP001596972">
    <property type="component" value="Unassembled WGS sequence"/>
</dbReference>
<dbReference type="RefSeq" id="WP_378302030.1">
    <property type="nucleotide sequence ID" value="NZ_JBHTJA010000052.1"/>
</dbReference>
<protein>
    <submittedName>
        <fullName evidence="3">Alpha/beta hydrolase</fullName>
    </submittedName>
</protein>
<sequence>MPGPAGAPDVPLLICRPSGASAPTPAIHHTHGGGMVLGDNRMGLPEMLDLAADIGAAVVSVEYRLAPRPPTPAPSRTATPGWSGPPRTPPNSASTRRAWHYLDRST</sequence>
<comment type="caution">
    <text evidence="3">The sequence shown here is derived from an EMBL/GenBank/DDBJ whole genome shotgun (WGS) entry which is preliminary data.</text>
</comment>
<feature type="region of interest" description="Disordered" evidence="1">
    <location>
        <begin position="65"/>
        <end position="106"/>
    </location>
</feature>
<dbReference type="Gene3D" id="3.40.50.1820">
    <property type="entry name" value="alpha/beta hydrolase"/>
    <property type="match status" value="1"/>
</dbReference>
<dbReference type="GO" id="GO:0016787">
    <property type="term" value="F:hydrolase activity"/>
    <property type="evidence" value="ECO:0007669"/>
    <property type="project" value="UniProtKB-KW"/>
</dbReference>
<reference evidence="4" key="1">
    <citation type="journal article" date="2019" name="Int. J. Syst. Evol. Microbiol.">
        <title>The Global Catalogue of Microorganisms (GCM) 10K type strain sequencing project: providing services to taxonomists for standard genome sequencing and annotation.</title>
        <authorList>
            <consortium name="The Broad Institute Genomics Platform"/>
            <consortium name="The Broad Institute Genome Sequencing Center for Infectious Disease"/>
            <person name="Wu L."/>
            <person name="Ma J."/>
        </authorList>
    </citation>
    <scope>NUCLEOTIDE SEQUENCE [LARGE SCALE GENOMIC DNA]</scope>
    <source>
        <strain evidence="4">JCM 31202</strain>
    </source>
</reference>
<evidence type="ECO:0000256" key="1">
    <source>
        <dbReference type="SAM" id="MobiDB-lite"/>
    </source>
</evidence>
<proteinExistence type="predicted"/>
<organism evidence="3 4">
    <name type="scientific">Actinomadura sediminis</name>
    <dbReference type="NCBI Taxonomy" id="1038904"/>
    <lineage>
        <taxon>Bacteria</taxon>
        <taxon>Bacillati</taxon>
        <taxon>Actinomycetota</taxon>
        <taxon>Actinomycetes</taxon>
        <taxon>Streptosporangiales</taxon>
        <taxon>Thermomonosporaceae</taxon>
        <taxon>Actinomadura</taxon>
    </lineage>
</organism>
<dbReference type="Pfam" id="PF07859">
    <property type="entry name" value="Abhydrolase_3"/>
    <property type="match status" value="1"/>
</dbReference>
<keyword evidence="4" id="KW-1185">Reference proteome</keyword>
<accession>A0ABW3ESY8</accession>
<keyword evidence="3" id="KW-0378">Hydrolase</keyword>
<evidence type="ECO:0000313" key="3">
    <source>
        <dbReference type="EMBL" id="MFD0903327.1"/>
    </source>
</evidence>
<dbReference type="InterPro" id="IPR029058">
    <property type="entry name" value="AB_hydrolase_fold"/>
</dbReference>